<dbReference type="PANTHER" id="PTHR30290">
    <property type="entry name" value="PERIPLASMIC BINDING COMPONENT OF ABC TRANSPORTER"/>
    <property type="match status" value="1"/>
</dbReference>
<comment type="subcellular location">
    <subcellularLocation>
        <location evidence="1">Cell membrane</location>
        <topology evidence="1">Lipid-anchor</topology>
    </subcellularLocation>
</comment>
<dbReference type="GO" id="GO:1904680">
    <property type="term" value="F:peptide transmembrane transporter activity"/>
    <property type="evidence" value="ECO:0007669"/>
    <property type="project" value="TreeGrafter"/>
</dbReference>
<comment type="caution">
    <text evidence="7">The sequence shown here is derived from an EMBL/GenBank/DDBJ whole genome shotgun (WGS) entry which is preliminary data.</text>
</comment>
<dbReference type="EMBL" id="NOJZ02000002">
    <property type="protein sequence ID" value="RDY24611.1"/>
    <property type="molecule type" value="Genomic_DNA"/>
</dbReference>
<dbReference type="RefSeq" id="WP_115975884.1">
    <property type="nucleotide sequence ID" value="NZ_NOJZ02000002.1"/>
</dbReference>
<accession>A0A371IVV8</accession>
<dbReference type="Gene3D" id="3.40.190.10">
    <property type="entry name" value="Periplasmic binding protein-like II"/>
    <property type="match status" value="1"/>
</dbReference>
<dbReference type="Gene3D" id="3.10.105.10">
    <property type="entry name" value="Dipeptide-binding Protein, Domain 3"/>
    <property type="match status" value="1"/>
</dbReference>
<keyword evidence="8" id="KW-1185">Reference proteome</keyword>
<evidence type="ECO:0000256" key="3">
    <source>
        <dbReference type="ARBA" id="ARBA00022448"/>
    </source>
</evidence>
<feature type="signal peptide" evidence="5">
    <location>
        <begin position="1"/>
        <end position="32"/>
    </location>
</feature>
<evidence type="ECO:0000313" key="7">
    <source>
        <dbReference type="EMBL" id="RDY24611.1"/>
    </source>
</evidence>
<dbReference type="GO" id="GO:0043190">
    <property type="term" value="C:ATP-binding cassette (ABC) transporter complex"/>
    <property type="evidence" value="ECO:0007669"/>
    <property type="project" value="InterPro"/>
</dbReference>
<dbReference type="GO" id="GO:0015833">
    <property type="term" value="P:peptide transport"/>
    <property type="evidence" value="ECO:0007669"/>
    <property type="project" value="TreeGrafter"/>
</dbReference>
<dbReference type="PROSITE" id="PS51257">
    <property type="entry name" value="PROKAR_LIPOPROTEIN"/>
    <property type="match status" value="1"/>
</dbReference>
<reference evidence="7 8" key="1">
    <citation type="journal article" date="2017" name="Genome Announc.">
        <title>Draft Genome Sequence of Romboutsia maritimum sp. nov. Strain CCRI-22766(T), Isolated from Coastal Estuarine Mud.</title>
        <authorList>
            <person name="Maheux A.F."/>
            <person name="Boudreau D.K."/>
            <person name="Berube E."/>
            <person name="Boissinot M."/>
            <person name="Raymond F."/>
            <person name="Brodeur S."/>
            <person name="Corbeil J."/>
            <person name="Brightwell G."/>
            <person name="Broda D."/>
            <person name="Omar R.F."/>
            <person name="Bergeron M.G."/>
        </authorList>
    </citation>
    <scope>NUCLEOTIDE SEQUENCE [LARGE SCALE GENOMIC DNA]</scope>
    <source>
        <strain evidence="7 8">CCRI-22766</strain>
    </source>
</reference>
<protein>
    <submittedName>
        <fullName evidence="7">Nickel ABC transporter substrate-binding protein</fullName>
    </submittedName>
</protein>
<dbReference type="InterPro" id="IPR039424">
    <property type="entry name" value="SBP_5"/>
</dbReference>
<evidence type="ECO:0000256" key="4">
    <source>
        <dbReference type="ARBA" id="ARBA00022729"/>
    </source>
</evidence>
<dbReference type="OrthoDB" id="9772924at2"/>
<keyword evidence="3" id="KW-0813">Transport</keyword>
<keyword evidence="4 5" id="KW-0732">Signal</keyword>
<evidence type="ECO:0000259" key="6">
    <source>
        <dbReference type="Pfam" id="PF00496"/>
    </source>
</evidence>
<evidence type="ECO:0000256" key="2">
    <source>
        <dbReference type="ARBA" id="ARBA00005695"/>
    </source>
</evidence>
<evidence type="ECO:0000313" key="8">
    <source>
        <dbReference type="Proteomes" id="UP000243494"/>
    </source>
</evidence>
<feature type="chain" id="PRO_5016762804" evidence="5">
    <location>
        <begin position="33"/>
        <end position="533"/>
    </location>
</feature>
<dbReference type="PANTHER" id="PTHR30290:SF10">
    <property type="entry name" value="PERIPLASMIC OLIGOPEPTIDE-BINDING PROTEIN-RELATED"/>
    <property type="match status" value="1"/>
</dbReference>
<proteinExistence type="inferred from homology"/>
<feature type="domain" description="Solute-binding protein family 5" evidence="6">
    <location>
        <begin position="81"/>
        <end position="448"/>
    </location>
</feature>
<gene>
    <name evidence="7" type="ORF">CHF27_002935</name>
</gene>
<dbReference type="InterPro" id="IPR023765">
    <property type="entry name" value="SBP_5_CS"/>
</dbReference>
<sequence length="533" mass="60434">MKGILKKSAVILTAFVMSITTLTGCSSSSSNAKGEKNEKVVKVAIADANPVSIMDSANSAGNMLQYELIYEPLVVFGENGEYKPGLAESWDISEDGTEYTFHLRKDVKFSNGEQFNADNVIFNTERWKDNPNTKSVSVGSNIKSVEKIDEYTVKFVFTESFYPYLNELSYPRPCRMMGKGSLDKSGKFEKPIGTGMWMVESYEEGKETVLVPNPQYVGKKPNINKLILKVIPDGEARMMALQSGDVDYIATTATSENAEVVAKEENLEMLSRKGTTGYHLIFNYKNEILKDLNVRKAINYAIDNKTIANNVINGNGEAATGLFPNTVPYVNKDNNKGYEYNIEKAKKCLEEAGYTDSNKDGIMDKNGKPLKLSLVFQNEKYPEWKPVCEYLQSELKKVGIDIELKLLDNNAYNESIWKTKSYDVAIYRTYSDAWNPHGFMKAMYCKSGEAEKVGWDDDKLEKMINEVLKISDKNKRQDKYNEIMNYMYEQAVCAPLYYPKSNYAYNKDKIKNLIMAPTEDRQLEWNELEVVGD</sequence>
<dbReference type="SUPFAM" id="SSF53850">
    <property type="entry name" value="Periplasmic binding protein-like II"/>
    <property type="match status" value="1"/>
</dbReference>
<dbReference type="PIRSF" id="PIRSF002741">
    <property type="entry name" value="MppA"/>
    <property type="match status" value="1"/>
</dbReference>
<dbReference type="PROSITE" id="PS01040">
    <property type="entry name" value="SBP_BACTERIAL_5"/>
    <property type="match status" value="1"/>
</dbReference>
<dbReference type="GO" id="GO:0042597">
    <property type="term" value="C:periplasmic space"/>
    <property type="evidence" value="ECO:0007669"/>
    <property type="project" value="UniProtKB-ARBA"/>
</dbReference>
<dbReference type="Proteomes" id="UP000243494">
    <property type="component" value="Unassembled WGS sequence"/>
</dbReference>
<dbReference type="InterPro" id="IPR000914">
    <property type="entry name" value="SBP_5_dom"/>
</dbReference>
<dbReference type="Pfam" id="PF00496">
    <property type="entry name" value="SBP_bac_5"/>
    <property type="match status" value="1"/>
</dbReference>
<dbReference type="InterPro" id="IPR030678">
    <property type="entry name" value="Peptide/Ni-bd"/>
</dbReference>
<dbReference type="AlphaFoldDB" id="A0A371IVV8"/>
<organism evidence="7 8">
    <name type="scientific">Romboutsia maritimum</name>
    <dbReference type="NCBI Taxonomy" id="2020948"/>
    <lineage>
        <taxon>Bacteria</taxon>
        <taxon>Bacillati</taxon>
        <taxon>Bacillota</taxon>
        <taxon>Clostridia</taxon>
        <taxon>Peptostreptococcales</taxon>
        <taxon>Peptostreptococcaceae</taxon>
        <taxon>Romboutsia</taxon>
    </lineage>
</organism>
<evidence type="ECO:0000256" key="5">
    <source>
        <dbReference type="SAM" id="SignalP"/>
    </source>
</evidence>
<comment type="similarity">
    <text evidence="2">Belongs to the bacterial solute-binding protein 5 family.</text>
</comment>
<evidence type="ECO:0000256" key="1">
    <source>
        <dbReference type="ARBA" id="ARBA00004193"/>
    </source>
</evidence>
<name>A0A371IVV8_9FIRM</name>